<evidence type="ECO:0000313" key="2">
    <source>
        <dbReference type="Proteomes" id="UP000233556"/>
    </source>
</evidence>
<dbReference type="Gene3D" id="3.30.420.40">
    <property type="match status" value="1"/>
</dbReference>
<name>A0A2I0TK18_LIMLA</name>
<dbReference type="InterPro" id="IPR004000">
    <property type="entry name" value="Actin"/>
</dbReference>
<dbReference type="InterPro" id="IPR043129">
    <property type="entry name" value="ATPase_NBD"/>
</dbReference>
<gene>
    <name evidence="1" type="ORF">llap_15559</name>
</gene>
<dbReference type="Pfam" id="PF00022">
    <property type="entry name" value="Actin"/>
    <property type="match status" value="2"/>
</dbReference>
<sequence>MPTVHYEFPNGYNCDFGAERLKIPEGLFDPSNVKGLSGNTMLGVSHVVTTSVGMCDIDIRPGTFQQMWISKQEYEEGGKQCVERKCP</sequence>
<dbReference type="SUPFAM" id="SSF53067">
    <property type="entry name" value="Actin-like ATPase domain"/>
    <property type="match status" value="1"/>
</dbReference>
<evidence type="ECO:0000313" key="1">
    <source>
        <dbReference type="EMBL" id="PKU34136.1"/>
    </source>
</evidence>
<protein>
    <submittedName>
        <fullName evidence="1">Uncharacterized protein</fullName>
    </submittedName>
</protein>
<dbReference type="InterPro" id="IPR004001">
    <property type="entry name" value="Actin_CS"/>
</dbReference>
<dbReference type="Gene3D" id="3.90.640.10">
    <property type="entry name" value="Actin, Chain A, domain 4"/>
    <property type="match status" value="1"/>
</dbReference>
<dbReference type="Proteomes" id="UP000233556">
    <property type="component" value="Unassembled WGS sequence"/>
</dbReference>
<dbReference type="EMBL" id="KZ509392">
    <property type="protein sequence ID" value="PKU34136.1"/>
    <property type="molecule type" value="Genomic_DNA"/>
</dbReference>
<organism evidence="1 2">
    <name type="scientific">Limosa lapponica baueri</name>
    <dbReference type="NCBI Taxonomy" id="1758121"/>
    <lineage>
        <taxon>Eukaryota</taxon>
        <taxon>Metazoa</taxon>
        <taxon>Chordata</taxon>
        <taxon>Craniata</taxon>
        <taxon>Vertebrata</taxon>
        <taxon>Euteleostomi</taxon>
        <taxon>Archelosauria</taxon>
        <taxon>Archosauria</taxon>
        <taxon>Dinosauria</taxon>
        <taxon>Saurischia</taxon>
        <taxon>Theropoda</taxon>
        <taxon>Coelurosauria</taxon>
        <taxon>Aves</taxon>
        <taxon>Neognathae</taxon>
        <taxon>Neoaves</taxon>
        <taxon>Charadriiformes</taxon>
        <taxon>Scolopacidae</taxon>
        <taxon>Limosa</taxon>
    </lineage>
</organism>
<dbReference type="PROSITE" id="PS00432">
    <property type="entry name" value="ACTINS_2"/>
    <property type="match status" value="1"/>
</dbReference>
<dbReference type="OrthoDB" id="5132116at2759"/>
<reference evidence="2" key="2">
    <citation type="submission" date="2017-12" db="EMBL/GenBank/DDBJ databases">
        <title>Genome sequence of the Bar-tailed Godwit (Limosa lapponica baueri).</title>
        <authorList>
            <person name="Lima N.C.B."/>
            <person name="Parody-Merino A.M."/>
            <person name="Battley P.F."/>
            <person name="Fidler A.E."/>
            <person name="Prosdocimi F."/>
        </authorList>
    </citation>
    <scope>NUCLEOTIDE SEQUENCE [LARGE SCALE GENOMIC DNA]</scope>
</reference>
<keyword evidence="2" id="KW-1185">Reference proteome</keyword>
<proteinExistence type="predicted"/>
<reference evidence="2" key="1">
    <citation type="submission" date="2017-11" db="EMBL/GenBank/DDBJ databases">
        <authorList>
            <person name="Lima N.C."/>
            <person name="Parody-Merino A.M."/>
            <person name="Battley P.F."/>
            <person name="Fidler A.E."/>
            <person name="Prosdocimi F."/>
        </authorList>
    </citation>
    <scope>NUCLEOTIDE SEQUENCE [LARGE SCALE GENOMIC DNA]</scope>
</reference>
<accession>A0A2I0TK18</accession>
<dbReference type="AlphaFoldDB" id="A0A2I0TK18"/>